<name>A0A0K2URF0_LEPSM</name>
<accession>A0A0K2URF0</accession>
<dbReference type="AlphaFoldDB" id="A0A0K2URF0"/>
<proteinExistence type="predicted"/>
<organism evidence="1">
    <name type="scientific">Lepeophtheirus salmonis</name>
    <name type="common">Salmon louse</name>
    <name type="synonym">Caligus salmonis</name>
    <dbReference type="NCBI Taxonomy" id="72036"/>
    <lineage>
        <taxon>Eukaryota</taxon>
        <taxon>Metazoa</taxon>
        <taxon>Ecdysozoa</taxon>
        <taxon>Arthropoda</taxon>
        <taxon>Crustacea</taxon>
        <taxon>Multicrustacea</taxon>
        <taxon>Hexanauplia</taxon>
        <taxon>Copepoda</taxon>
        <taxon>Siphonostomatoida</taxon>
        <taxon>Caligidae</taxon>
        <taxon>Lepeophtheirus</taxon>
    </lineage>
</organism>
<sequence>KTEFLDELIVPNNCKRHKSFLGIHTSLLVRSFARLRGNLKPLKDPSTSNLKKSIKWIQDNFDDFILQELWPPNLSDLNPVDFFSV</sequence>
<protein>
    <submittedName>
        <fullName evidence="1">Uncharacterized protein</fullName>
    </submittedName>
</protein>
<feature type="non-terminal residue" evidence="1">
    <location>
        <position position="1"/>
    </location>
</feature>
<evidence type="ECO:0000313" key="1">
    <source>
        <dbReference type="EMBL" id="CDW40437.1"/>
    </source>
</evidence>
<reference evidence="1" key="1">
    <citation type="submission" date="2014-05" db="EMBL/GenBank/DDBJ databases">
        <authorList>
            <person name="Chronopoulou M."/>
        </authorList>
    </citation>
    <scope>NUCLEOTIDE SEQUENCE</scope>
    <source>
        <tissue evidence="1">Whole organism</tissue>
    </source>
</reference>
<dbReference type="EMBL" id="HACA01023076">
    <property type="protein sequence ID" value="CDW40437.1"/>
    <property type="molecule type" value="Transcribed_RNA"/>
</dbReference>